<evidence type="ECO:0000259" key="2">
    <source>
        <dbReference type="SMART" id="SM00479"/>
    </source>
</evidence>
<dbReference type="OrthoDB" id="158696at2"/>
<dbReference type="InterPro" id="IPR012337">
    <property type="entry name" value="RNaseH-like_sf"/>
</dbReference>
<gene>
    <name evidence="3" type="ORF">KDA_19180</name>
</gene>
<keyword evidence="4" id="KW-1185">Reference proteome</keyword>
<feature type="domain" description="Exonuclease" evidence="2">
    <location>
        <begin position="80"/>
        <end position="245"/>
    </location>
</feature>
<name>A0A402B513_9CHLR</name>
<dbReference type="Pfam" id="PF00929">
    <property type="entry name" value="RNase_T"/>
    <property type="match status" value="1"/>
</dbReference>
<evidence type="ECO:0000313" key="4">
    <source>
        <dbReference type="Proteomes" id="UP000287171"/>
    </source>
</evidence>
<dbReference type="RefSeq" id="WP_126626888.1">
    <property type="nucleotide sequence ID" value="NZ_BIFT01000001.1"/>
</dbReference>
<dbReference type="EMBL" id="BIFT01000001">
    <property type="protein sequence ID" value="GCE26434.1"/>
    <property type="molecule type" value="Genomic_DNA"/>
</dbReference>
<evidence type="ECO:0000256" key="1">
    <source>
        <dbReference type="SAM" id="Coils"/>
    </source>
</evidence>
<dbReference type="Proteomes" id="UP000287171">
    <property type="component" value="Unassembled WGS sequence"/>
</dbReference>
<comment type="caution">
    <text evidence="3">The sequence shown here is derived from an EMBL/GenBank/DDBJ whole genome shotgun (WGS) entry which is preliminary data.</text>
</comment>
<sequence>MTISSVVQSLSELLKQEQAPGVVQGLDEIQAHQQRRRMINGQFQQLEEEVRRLRTQIRNLPALPPLKIVQWAQSVRAMPNVVFLEVDTTGLHEQAEIIRLVVLNIQGQVLLDCLVKPSQPLSQTITMFSGLTNDDMKGSKTSIVDALTRLRQVVKGAYVLSYNMDFDLGKLKEASHRHHLSEITIIGEDLMTQAMGYFHQTAYPKLEVLCKQIGQPLPLQPCQTALDRAKGQIALLNAIADAVPVQIDHTISRKESFDEVMDDYPV</sequence>
<keyword evidence="1" id="KW-0175">Coiled coil</keyword>
<evidence type="ECO:0000313" key="3">
    <source>
        <dbReference type="EMBL" id="GCE26434.1"/>
    </source>
</evidence>
<reference evidence="4" key="1">
    <citation type="submission" date="2018-12" db="EMBL/GenBank/DDBJ databases">
        <title>Tengunoibacter tsumagoiensis gen. nov., sp. nov., Dictyobacter kobayashii sp. nov., D. alpinus sp. nov., and D. joshuensis sp. nov. and description of Dictyobacteraceae fam. nov. within the order Ktedonobacterales isolated from Tengu-no-mugimeshi.</title>
        <authorList>
            <person name="Wang C.M."/>
            <person name="Zheng Y."/>
            <person name="Sakai Y."/>
            <person name="Toyoda A."/>
            <person name="Minakuchi Y."/>
            <person name="Abe K."/>
            <person name="Yokota A."/>
            <person name="Yabe S."/>
        </authorList>
    </citation>
    <scope>NUCLEOTIDE SEQUENCE [LARGE SCALE GENOMIC DNA]</scope>
    <source>
        <strain evidence="4">Uno16</strain>
    </source>
</reference>
<protein>
    <recommendedName>
        <fullName evidence="2">Exonuclease domain-containing protein</fullName>
    </recommendedName>
</protein>
<accession>A0A402B513</accession>
<dbReference type="AlphaFoldDB" id="A0A402B513"/>
<feature type="coiled-coil region" evidence="1">
    <location>
        <begin position="29"/>
        <end position="63"/>
    </location>
</feature>
<organism evidence="3 4">
    <name type="scientific">Dictyobacter alpinus</name>
    <dbReference type="NCBI Taxonomy" id="2014873"/>
    <lineage>
        <taxon>Bacteria</taxon>
        <taxon>Bacillati</taxon>
        <taxon>Chloroflexota</taxon>
        <taxon>Ktedonobacteria</taxon>
        <taxon>Ktedonobacterales</taxon>
        <taxon>Dictyobacteraceae</taxon>
        <taxon>Dictyobacter</taxon>
    </lineage>
</organism>
<dbReference type="Gene3D" id="3.30.420.10">
    <property type="entry name" value="Ribonuclease H-like superfamily/Ribonuclease H"/>
    <property type="match status" value="1"/>
</dbReference>
<dbReference type="InterPro" id="IPR036397">
    <property type="entry name" value="RNaseH_sf"/>
</dbReference>
<dbReference type="GO" id="GO:0004527">
    <property type="term" value="F:exonuclease activity"/>
    <property type="evidence" value="ECO:0007669"/>
    <property type="project" value="UniProtKB-ARBA"/>
</dbReference>
<dbReference type="SMART" id="SM00479">
    <property type="entry name" value="EXOIII"/>
    <property type="match status" value="1"/>
</dbReference>
<proteinExistence type="predicted"/>
<dbReference type="InterPro" id="IPR013520">
    <property type="entry name" value="Ribonucl_H"/>
</dbReference>
<dbReference type="GO" id="GO:0003676">
    <property type="term" value="F:nucleic acid binding"/>
    <property type="evidence" value="ECO:0007669"/>
    <property type="project" value="InterPro"/>
</dbReference>
<dbReference type="SUPFAM" id="SSF53098">
    <property type="entry name" value="Ribonuclease H-like"/>
    <property type="match status" value="1"/>
</dbReference>